<evidence type="ECO:0000256" key="1">
    <source>
        <dbReference type="ARBA" id="ARBA00022598"/>
    </source>
</evidence>
<feature type="binding site" evidence="5">
    <location>
        <position position="181"/>
    </location>
    <ligand>
        <name>ATP</name>
        <dbReference type="ChEBI" id="CHEBI:30616"/>
    </ligand>
</feature>
<name>A0A2N5Y6V6_9GAMM</name>
<comment type="caution">
    <text evidence="8">The sequence shown here is derived from an EMBL/GenBank/DDBJ whole genome shotgun (WGS) entry which is preliminary data.</text>
</comment>
<dbReference type="GO" id="GO:0005829">
    <property type="term" value="C:cytosol"/>
    <property type="evidence" value="ECO:0007669"/>
    <property type="project" value="TreeGrafter"/>
</dbReference>
<dbReference type="NCBIfam" id="NF004679">
    <property type="entry name" value="PRK06019.1-5"/>
    <property type="match status" value="1"/>
</dbReference>
<dbReference type="GO" id="GO:0004638">
    <property type="term" value="F:phosphoribosylaminoimidazole carboxylase activity"/>
    <property type="evidence" value="ECO:0007669"/>
    <property type="project" value="InterPro"/>
</dbReference>
<protein>
    <recommendedName>
        <fullName evidence="5 6">N5-carboxyaminoimidazole ribonucleotide synthase</fullName>
        <shortName evidence="5 6">N5-CAIR synthase</shortName>
        <ecNumber evidence="5 6">6.3.4.18</ecNumber>
    </recommendedName>
    <alternativeName>
        <fullName evidence="5 6">5-(carboxyamino)imidazole ribonucleotide synthetase</fullName>
    </alternativeName>
</protein>
<comment type="function">
    <text evidence="6">Catalyzes the ATP-dependent conversion of 5-aminoimidazole ribonucleotide (AIR) and HCO(3)- to N5-carboxyaminoimidazole ribonucleotide (N5-CAIR).</text>
</comment>
<dbReference type="SUPFAM" id="SSF52440">
    <property type="entry name" value="PreATP-grasp domain"/>
    <property type="match status" value="1"/>
</dbReference>
<organism evidence="8 9">
    <name type="scientific">Kineobactrum sediminis</name>
    <dbReference type="NCBI Taxonomy" id="1905677"/>
    <lineage>
        <taxon>Bacteria</taxon>
        <taxon>Pseudomonadati</taxon>
        <taxon>Pseudomonadota</taxon>
        <taxon>Gammaproteobacteria</taxon>
        <taxon>Cellvibrionales</taxon>
        <taxon>Halieaceae</taxon>
        <taxon>Kineobactrum</taxon>
    </lineage>
</organism>
<dbReference type="InterPro" id="IPR011761">
    <property type="entry name" value="ATP-grasp"/>
</dbReference>
<dbReference type="Gene3D" id="3.30.1490.20">
    <property type="entry name" value="ATP-grasp fold, A domain"/>
    <property type="match status" value="1"/>
</dbReference>
<dbReference type="Gene3D" id="3.30.470.20">
    <property type="entry name" value="ATP-grasp fold, B domain"/>
    <property type="match status" value="1"/>
</dbReference>
<dbReference type="GO" id="GO:0005524">
    <property type="term" value="F:ATP binding"/>
    <property type="evidence" value="ECO:0007669"/>
    <property type="project" value="UniProtKB-UniRule"/>
</dbReference>
<keyword evidence="1 5" id="KW-0436">Ligase</keyword>
<sequence>MRIGILGGGQLARMLALAGTPLGMRFMFLAPEADACAASLGTHLQAPFTDQDAWATLATGADRVTCELEHVPLPTLQYFHQRGLLAPSDEAVAIAQERLHEKELLNRLELPTAQYAAVDSAADMASALAITGLPAILKTRRMGYDGKGQAMIREPGEALAAWHSLGEVPAILESVVPFERELSIIGVRGRDGVCRFWPLSENRHRNGILRLSLCRPGNPLQALAEKYCERLLVALDYVGVLALELFQCGDELFANEYAPRVHNSGHWTIEGAVTSQFENHLRAVAGLPLGCTEARGHSAMVNFIGNMPDSRQLLDIPGLHLHSYGKSAAPGRKLGHATLCGATAEQLAKNTERLIELADAAEGAPPHA</sequence>
<dbReference type="UniPathway" id="UPA00074">
    <property type="reaction ID" value="UER00942"/>
</dbReference>
<evidence type="ECO:0000259" key="7">
    <source>
        <dbReference type="PROSITE" id="PS50975"/>
    </source>
</evidence>
<dbReference type="Pfam" id="PF17769">
    <property type="entry name" value="PurK_C"/>
    <property type="match status" value="1"/>
</dbReference>
<dbReference type="Pfam" id="PF22660">
    <property type="entry name" value="RS_preATP-grasp-like"/>
    <property type="match status" value="1"/>
</dbReference>
<feature type="binding site" evidence="5">
    <location>
        <position position="98"/>
    </location>
    <ligand>
        <name>ATP</name>
        <dbReference type="ChEBI" id="CHEBI:30616"/>
    </ligand>
</feature>
<dbReference type="AlphaFoldDB" id="A0A2N5Y6V6"/>
<dbReference type="PANTHER" id="PTHR11609:SF5">
    <property type="entry name" value="PHOSPHORIBOSYLAMINOIMIDAZOLE CARBOXYLASE"/>
    <property type="match status" value="1"/>
</dbReference>
<evidence type="ECO:0000256" key="2">
    <source>
        <dbReference type="ARBA" id="ARBA00022741"/>
    </source>
</evidence>
<evidence type="ECO:0000313" key="9">
    <source>
        <dbReference type="Proteomes" id="UP000234845"/>
    </source>
</evidence>
<dbReference type="Proteomes" id="UP000234845">
    <property type="component" value="Unassembled WGS sequence"/>
</dbReference>
<dbReference type="SUPFAM" id="SSF56059">
    <property type="entry name" value="Glutathione synthetase ATP-binding domain-like"/>
    <property type="match status" value="1"/>
</dbReference>
<dbReference type="InterPro" id="IPR005875">
    <property type="entry name" value="PurK"/>
</dbReference>
<feature type="domain" description="ATP-grasp" evidence="7">
    <location>
        <begin position="102"/>
        <end position="285"/>
    </location>
</feature>
<comment type="similarity">
    <text evidence="5 6">Belongs to the PurK/PurT family.</text>
</comment>
<proteinExistence type="inferred from homology"/>
<gene>
    <name evidence="5 6" type="primary">purK</name>
    <name evidence="8" type="ORF">CWI75_01745</name>
</gene>
<dbReference type="GO" id="GO:0046872">
    <property type="term" value="F:metal ion binding"/>
    <property type="evidence" value="ECO:0007669"/>
    <property type="project" value="InterPro"/>
</dbReference>
<accession>A0A2N5Y6V6</accession>
<feature type="binding site" evidence="5">
    <location>
        <position position="138"/>
    </location>
    <ligand>
        <name>ATP</name>
        <dbReference type="ChEBI" id="CHEBI:30616"/>
    </ligand>
</feature>
<keyword evidence="9" id="KW-1185">Reference proteome</keyword>
<dbReference type="SUPFAM" id="SSF51246">
    <property type="entry name" value="Rudiment single hybrid motif"/>
    <property type="match status" value="1"/>
</dbReference>
<evidence type="ECO:0000256" key="4">
    <source>
        <dbReference type="ARBA" id="ARBA00022840"/>
    </source>
</evidence>
<dbReference type="InterPro" id="IPR013815">
    <property type="entry name" value="ATP_grasp_subdomain_1"/>
</dbReference>
<dbReference type="EMBL" id="PKLZ01000001">
    <property type="protein sequence ID" value="PLW84099.1"/>
    <property type="molecule type" value="Genomic_DNA"/>
</dbReference>
<comment type="pathway">
    <text evidence="5 6">Purine metabolism; IMP biosynthesis via de novo pathway; 5-amino-1-(5-phospho-D-ribosyl)imidazole-4-carboxylate from 5-amino-1-(5-phospho-D-ribosyl)imidazole (N5-CAIR route): step 1/2.</text>
</comment>
<comment type="subunit">
    <text evidence="5 6">Homodimer.</text>
</comment>
<comment type="catalytic activity">
    <reaction evidence="5 6">
        <text>5-amino-1-(5-phospho-beta-D-ribosyl)imidazole + hydrogencarbonate + ATP = 5-carboxyamino-1-(5-phospho-D-ribosyl)imidazole + ADP + phosphate + 2 H(+)</text>
        <dbReference type="Rhea" id="RHEA:19317"/>
        <dbReference type="ChEBI" id="CHEBI:15378"/>
        <dbReference type="ChEBI" id="CHEBI:17544"/>
        <dbReference type="ChEBI" id="CHEBI:30616"/>
        <dbReference type="ChEBI" id="CHEBI:43474"/>
        <dbReference type="ChEBI" id="CHEBI:58730"/>
        <dbReference type="ChEBI" id="CHEBI:137981"/>
        <dbReference type="ChEBI" id="CHEBI:456216"/>
        <dbReference type="EC" id="6.3.4.18"/>
    </reaction>
</comment>
<evidence type="ECO:0000313" key="8">
    <source>
        <dbReference type="EMBL" id="PLW84099.1"/>
    </source>
</evidence>
<dbReference type="InterPro" id="IPR054350">
    <property type="entry name" value="PurT/PurK_preATP-grasp"/>
</dbReference>
<dbReference type="InterPro" id="IPR040686">
    <property type="entry name" value="PurK_C"/>
</dbReference>
<dbReference type="PROSITE" id="PS50975">
    <property type="entry name" value="ATP_GRASP"/>
    <property type="match status" value="1"/>
</dbReference>
<evidence type="ECO:0000256" key="5">
    <source>
        <dbReference type="HAMAP-Rule" id="MF_01928"/>
    </source>
</evidence>
<dbReference type="RefSeq" id="WP_101519735.1">
    <property type="nucleotide sequence ID" value="NZ_PKLZ01000001.1"/>
</dbReference>
<dbReference type="Pfam" id="PF02222">
    <property type="entry name" value="ATP-grasp"/>
    <property type="match status" value="1"/>
</dbReference>
<dbReference type="InterPro" id="IPR011054">
    <property type="entry name" value="Rudment_hybrid_motif"/>
</dbReference>
<feature type="binding site" evidence="5">
    <location>
        <begin position="255"/>
        <end position="256"/>
    </location>
    <ligand>
        <name>ATP</name>
        <dbReference type="ChEBI" id="CHEBI:30616"/>
    </ligand>
</feature>
<feature type="binding site" evidence="5">
    <location>
        <begin position="173"/>
        <end position="176"/>
    </location>
    <ligand>
        <name>ATP</name>
        <dbReference type="ChEBI" id="CHEBI:30616"/>
    </ligand>
</feature>
<dbReference type="HAMAP" id="MF_01928">
    <property type="entry name" value="PurK"/>
    <property type="match status" value="1"/>
</dbReference>
<feature type="binding site" evidence="5">
    <location>
        <position position="204"/>
    </location>
    <ligand>
        <name>ATP</name>
        <dbReference type="ChEBI" id="CHEBI:30616"/>
    </ligand>
</feature>
<dbReference type="FunFam" id="3.30.1490.20:FF:000015">
    <property type="entry name" value="N5-carboxyaminoimidazole ribonucleotide synthase"/>
    <property type="match status" value="1"/>
</dbReference>
<evidence type="ECO:0000256" key="6">
    <source>
        <dbReference type="RuleBase" id="RU361200"/>
    </source>
</evidence>
<dbReference type="InterPro" id="IPR016185">
    <property type="entry name" value="PreATP-grasp_dom_sf"/>
</dbReference>
<dbReference type="GO" id="GO:0006189">
    <property type="term" value="P:'de novo' IMP biosynthetic process"/>
    <property type="evidence" value="ECO:0007669"/>
    <property type="project" value="UniProtKB-UniRule"/>
</dbReference>
<dbReference type="PANTHER" id="PTHR11609">
    <property type="entry name" value="PURINE BIOSYNTHESIS PROTEIN 6/7, PUR6/7"/>
    <property type="match status" value="1"/>
</dbReference>
<dbReference type="EC" id="6.3.4.18" evidence="5 6"/>
<reference evidence="9" key="1">
    <citation type="submission" date="2017-11" db="EMBL/GenBank/DDBJ databases">
        <title>The draft genome sequence of Chromatocurvus sp. F02.</title>
        <authorList>
            <person name="Du Z.-J."/>
            <person name="Chang Y.-Q."/>
        </authorList>
    </citation>
    <scope>NUCLEOTIDE SEQUENCE [LARGE SCALE GENOMIC DNA]</scope>
    <source>
        <strain evidence="9">F02</strain>
    </source>
</reference>
<dbReference type="Gene3D" id="3.40.50.20">
    <property type="match status" value="1"/>
</dbReference>
<keyword evidence="3 5" id="KW-0658">Purine biosynthesis</keyword>
<keyword evidence="4 5" id="KW-0067">ATP-binding</keyword>
<dbReference type="GO" id="GO:0034028">
    <property type="term" value="F:5-(carboxyamino)imidazole ribonucleotide synthase activity"/>
    <property type="evidence" value="ECO:0007669"/>
    <property type="project" value="UniProtKB-UniRule"/>
</dbReference>
<dbReference type="NCBIfam" id="TIGR01161">
    <property type="entry name" value="purK"/>
    <property type="match status" value="1"/>
</dbReference>
<comment type="function">
    <text evidence="5">Catalyzes the ATP-dependent conversion of 5-aminoimidazole ribonucleotide (AIR) and HCO(3)(-) to N5-carboxyaminoimidazole ribonucleotide (N5-CAIR).</text>
</comment>
<dbReference type="InterPro" id="IPR003135">
    <property type="entry name" value="ATP-grasp_carboxylate-amine"/>
</dbReference>
<keyword evidence="2 5" id="KW-0547">Nucleotide-binding</keyword>
<feature type="binding site" evidence="5">
    <location>
        <begin position="143"/>
        <end position="149"/>
    </location>
    <ligand>
        <name>ATP</name>
        <dbReference type="ChEBI" id="CHEBI:30616"/>
    </ligand>
</feature>
<evidence type="ECO:0000256" key="3">
    <source>
        <dbReference type="ARBA" id="ARBA00022755"/>
    </source>
</evidence>
<dbReference type="OrthoDB" id="9804625at2"/>